<dbReference type="Pfam" id="PF26236">
    <property type="entry name" value="DUF8054_N"/>
    <property type="match status" value="1"/>
</dbReference>
<dbReference type="InterPro" id="IPR058775">
    <property type="entry name" value="DUF8054_M"/>
</dbReference>
<evidence type="ECO:0000259" key="1">
    <source>
        <dbReference type="Pfam" id="PF26236"/>
    </source>
</evidence>
<dbReference type="Pfam" id="PF26238">
    <property type="entry name" value="DUF8054_M"/>
    <property type="match status" value="1"/>
</dbReference>
<dbReference type="EMBL" id="JBHTAX010000001">
    <property type="protein sequence ID" value="MFC7190132.1"/>
    <property type="molecule type" value="Genomic_DNA"/>
</dbReference>
<dbReference type="Pfam" id="PF26237">
    <property type="entry name" value="DUF8054_C"/>
    <property type="match status" value="1"/>
</dbReference>
<evidence type="ECO:0000313" key="4">
    <source>
        <dbReference type="EMBL" id="MFC7190132.1"/>
    </source>
</evidence>
<comment type="caution">
    <text evidence="4">The sequence shown here is derived from an EMBL/GenBank/DDBJ whole genome shotgun (WGS) entry which is preliminary data.</text>
</comment>
<dbReference type="InterPro" id="IPR058674">
    <property type="entry name" value="DUF8054_N"/>
</dbReference>
<sequence>MRKPQATGRKRASNGIFESVRRPEYTGANRCWPCTVANAGIVVGVGILAAIVTPLLSIFVVAVGVTILALRGYVIPYTPRVAPRLLALLGLEASFFSHTERTVGGIGGDSVDGDTVIAALGEAGVLTGGEELALSPDFAHDWHNAIDDVDRESLADAVADAAVTPVQARRFDNDGRTWIIVTDEDGSVASERWLSRPIAIADVAAVRTLKETGVDTRIAVAAAASLRLFLDECPDCGGRVVETTGDGCCGGFGPSGPDHVLACEDCDQRLATLD</sequence>
<feature type="domain" description="DUF8054" evidence="3">
    <location>
        <begin position="117"/>
        <end position="227"/>
    </location>
</feature>
<evidence type="ECO:0000259" key="3">
    <source>
        <dbReference type="Pfam" id="PF26238"/>
    </source>
</evidence>
<feature type="domain" description="DUF8054" evidence="2">
    <location>
        <begin position="231"/>
        <end position="272"/>
    </location>
</feature>
<reference evidence="4 5" key="1">
    <citation type="journal article" date="2019" name="Int. J. Syst. Evol. Microbiol.">
        <title>The Global Catalogue of Microorganisms (GCM) 10K type strain sequencing project: providing services to taxonomists for standard genome sequencing and annotation.</title>
        <authorList>
            <consortium name="The Broad Institute Genomics Platform"/>
            <consortium name="The Broad Institute Genome Sequencing Center for Infectious Disease"/>
            <person name="Wu L."/>
            <person name="Ma J."/>
        </authorList>
    </citation>
    <scope>NUCLEOTIDE SEQUENCE [LARGE SCALE GENOMIC DNA]</scope>
    <source>
        <strain evidence="4 5">RDMS1</strain>
    </source>
</reference>
<dbReference type="Proteomes" id="UP001596417">
    <property type="component" value="Unassembled WGS sequence"/>
</dbReference>
<evidence type="ECO:0000313" key="5">
    <source>
        <dbReference type="Proteomes" id="UP001596417"/>
    </source>
</evidence>
<protein>
    <submittedName>
        <fullName evidence="4">Uncharacterized protein</fullName>
    </submittedName>
</protein>
<organism evidence="4 5">
    <name type="scientific">Halocatena marina</name>
    <dbReference type="NCBI Taxonomy" id="2934937"/>
    <lineage>
        <taxon>Archaea</taxon>
        <taxon>Methanobacteriati</taxon>
        <taxon>Methanobacteriota</taxon>
        <taxon>Stenosarchaea group</taxon>
        <taxon>Halobacteria</taxon>
        <taxon>Halobacteriales</taxon>
        <taxon>Natronomonadaceae</taxon>
        <taxon>Halocatena</taxon>
    </lineage>
</organism>
<dbReference type="RefSeq" id="WP_390205451.1">
    <property type="nucleotide sequence ID" value="NZ_JBHTAX010000001.1"/>
</dbReference>
<accession>A0ABD5YMH8</accession>
<keyword evidence="5" id="KW-1185">Reference proteome</keyword>
<name>A0ABD5YMH8_9EURY</name>
<dbReference type="InterPro" id="IPR058675">
    <property type="entry name" value="DUF8054_C"/>
</dbReference>
<evidence type="ECO:0000259" key="2">
    <source>
        <dbReference type="Pfam" id="PF26237"/>
    </source>
</evidence>
<feature type="domain" description="DUF8054" evidence="1">
    <location>
        <begin position="18"/>
        <end position="91"/>
    </location>
</feature>
<dbReference type="AlphaFoldDB" id="A0ABD5YMH8"/>
<gene>
    <name evidence="4" type="ORF">ACFQL7_09890</name>
</gene>
<proteinExistence type="predicted"/>